<keyword evidence="4 7" id="KW-0479">Metal-binding</keyword>
<comment type="pathway">
    <text evidence="1">Nitrogen metabolism; urea degradation; CO(2) and NH(3) from urea (urease route): step 1/1.</text>
</comment>
<reference evidence="11 12" key="1">
    <citation type="submission" date="2024-10" db="EMBL/GenBank/DDBJ databases">
        <title>Updated reference genomes for cyclostephanoid diatoms.</title>
        <authorList>
            <person name="Roberts W.R."/>
            <person name="Alverson A.J."/>
        </authorList>
    </citation>
    <scope>NUCLEOTIDE SEQUENCE [LARGE SCALE GENOMIC DNA]</scope>
    <source>
        <strain evidence="11 12">AJA010-31</strain>
    </source>
</reference>
<dbReference type="InterPro" id="IPR005848">
    <property type="entry name" value="Urease_asu"/>
</dbReference>
<feature type="binding site" evidence="7">
    <location>
        <position position="582"/>
    </location>
    <ligand>
        <name>Ni(2+)</name>
        <dbReference type="ChEBI" id="CHEBI:49786"/>
        <label>2</label>
    </ligand>
</feature>
<evidence type="ECO:0000256" key="4">
    <source>
        <dbReference type="ARBA" id="ARBA00022723"/>
    </source>
</evidence>
<dbReference type="CDD" id="cd00390">
    <property type="entry name" value="Urease_gamma"/>
    <property type="match status" value="1"/>
</dbReference>
<accession>A0ABD3PIF1</accession>
<keyword evidence="5 9" id="KW-0378">Hydrolase</keyword>
<dbReference type="GO" id="GO:0009039">
    <property type="term" value="F:urease activity"/>
    <property type="evidence" value="ECO:0007669"/>
    <property type="project" value="UniProtKB-EC"/>
</dbReference>
<dbReference type="SUPFAM" id="SSF54111">
    <property type="entry name" value="Urease, gamma-subunit"/>
    <property type="match status" value="1"/>
</dbReference>
<dbReference type="InterPro" id="IPR011612">
    <property type="entry name" value="Urease_alpha_N_dom"/>
</dbReference>
<comment type="cofactor">
    <cofactor evidence="7">
        <name>Ni cation</name>
        <dbReference type="ChEBI" id="CHEBI:25516"/>
    </cofactor>
    <text evidence="7">Binds 2 nickel ions per subunit.</text>
</comment>
<dbReference type="EMBL" id="JALLPJ020000608">
    <property type="protein sequence ID" value="KAL3787503.1"/>
    <property type="molecule type" value="Genomic_DNA"/>
</dbReference>
<organism evidence="11 12">
    <name type="scientific">Cyclotella atomus</name>
    <dbReference type="NCBI Taxonomy" id="382360"/>
    <lineage>
        <taxon>Eukaryota</taxon>
        <taxon>Sar</taxon>
        <taxon>Stramenopiles</taxon>
        <taxon>Ochrophyta</taxon>
        <taxon>Bacillariophyta</taxon>
        <taxon>Coscinodiscophyceae</taxon>
        <taxon>Thalassiosirophycidae</taxon>
        <taxon>Stephanodiscales</taxon>
        <taxon>Stephanodiscaceae</taxon>
        <taxon>Cyclotella</taxon>
    </lineage>
</organism>
<evidence type="ECO:0000256" key="7">
    <source>
        <dbReference type="PIRSR" id="PIRSR611612-51"/>
    </source>
</evidence>
<sequence>MHRLLRTLPSKSIQTTRRNLHLSPRETDHLLLHNAGRLAQHRLARGLKLNVVESRALIAMQMMEMIRNGISPTVTKAGDTPGDAVKRDGNISTLMSLGGKLLGRNQVMDHVPSLVKEVQIEATFRDGTKLLTIHNPIGSEDGDLSLALEGSFLPVPDVAVFKSSDEEKEESMCPGQVLVSDSLGEIEINCGRELIEIPVTNTGDRPIQVGSHYPFLETNPALYFDRKLSLGKRLNVPSGASIRFEPGETKTVTLVELGGTKNVVCGNRLTNGVATEDKWDEIEKKLDRFGNVPLGYEVPKGKAYTLSRSAYSDAYGPTVGDRILLGDTTLLARIEKDYTSYGDECKFGGGKSLREGMGQMTSVSASLALDTVITNATIIDARLGIVKADIGIKGNKIHNIGKAGNPDTMNGVTLTPGKEMIVGPTTDVIAGEKMIVTAGGVDTHIHFICPQQCDEAIASGVTTMYGGGTGPSAGTSATTCTPGPGHVEMMLRATDDMPLNFGFSGKGNTSDSESLKDVLRSGAAGFKLHEDWGTTPSAIDECLKLADEQDVQVTIHTDTLNESGYVDDTLRAIGGRTIHAYHTEGAGGGHAPDIMKIVKEGNVLPSSTNPTRPFTKNTIDEHLDMLMVCHHLDASIPEDVAFAESRIRPETIAAEDILHDLGALSMISSDSQAMGRVGEVITRTWQTADKMKMQLGPLQEDAKKSHPDGPDDNERILRYVAKYTINPAIAHGMSHLIGSVESGKLADLVLWKTSTFGAKPEMVIKGGTIAWAQMGDPNASIPTPQPVYMRPMFGARPRVAGDGGGTCIAFVSDMAVANGIGERLSLGKEVAAVVGTRHVSKADMVRNNTTPDVNINPETFEVVADGKRLWCDPLDKVPLAQKYFFF</sequence>
<feature type="binding site" evidence="7">
    <location>
        <position position="556"/>
    </location>
    <ligand>
        <name>Ni(2+)</name>
        <dbReference type="ChEBI" id="CHEBI:49786"/>
        <label>2</label>
    </ligand>
</feature>
<evidence type="ECO:0000313" key="12">
    <source>
        <dbReference type="Proteomes" id="UP001530400"/>
    </source>
</evidence>
<evidence type="ECO:0000256" key="5">
    <source>
        <dbReference type="ARBA" id="ARBA00022801"/>
    </source>
</evidence>
<gene>
    <name evidence="11" type="ORF">ACHAWO_003493</name>
</gene>
<dbReference type="PROSITE" id="PS00145">
    <property type="entry name" value="UREASE_2"/>
    <property type="match status" value="1"/>
</dbReference>
<dbReference type="Gene3D" id="3.30.280.10">
    <property type="entry name" value="Urease, gamma-like subunit"/>
    <property type="match status" value="1"/>
</dbReference>
<dbReference type="NCBIfam" id="TIGR01792">
    <property type="entry name" value="urease_alph"/>
    <property type="match status" value="1"/>
</dbReference>
<dbReference type="InterPro" id="IPR006680">
    <property type="entry name" value="Amidohydro-rel"/>
</dbReference>
<dbReference type="PANTHER" id="PTHR33569">
    <property type="entry name" value="UREASE"/>
    <property type="match status" value="1"/>
</dbReference>
<feature type="binding site" description="via carbamate group" evidence="7">
    <location>
        <position position="527"/>
    </location>
    <ligand>
        <name>Ni(2+)</name>
        <dbReference type="ChEBI" id="CHEBI:49786"/>
        <label>1</label>
    </ligand>
</feature>
<dbReference type="Pfam" id="PF00449">
    <property type="entry name" value="Urease_alpha"/>
    <property type="match status" value="1"/>
</dbReference>
<dbReference type="InterPro" id="IPR050069">
    <property type="entry name" value="Urease_subunit"/>
</dbReference>
<dbReference type="SUPFAM" id="SSF51338">
    <property type="entry name" value="Composite domain of metallo-dependent hydrolases"/>
    <property type="match status" value="2"/>
</dbReference>
<evidence type="ECO:0000256" key="8">
    <source>
        <dbReference type="PIRSR" id="PIRSR611612-52"/>
    </source>
</evidence>
<dbReference type="Gene3D" id="3.20.20.140">
    <property type="entry name" value="Metal-dependent hydrolases"/>
    <property type="match status" value="1"/>
</dbReference>
<protein>
    <recommendedName>
        <fullName evidence="2">urease</fullName>
        <ecNumber evidence="2">3.5.1.5</ecNumber>
    </recommendedName>
</protein>
<comment type="PTM">
    <text evidence="6">Carbamylation allows a single lysine to coordinate two nickel ions.</text>
</comment>
<feature type="domain" description="Urease" evidence="10">
    <location>
        <begin position="439"/>
        <end position="886"/>
    </location>
</feature>
<dbReference type="InterPro" id="IPR002019">
    <property type="entry name" value="Urease_beta-like"/>
</dbReference>
<dbReference type="InterPro" id="IPR017950">
    <property type="entry name" value="Urease_AS"/>
</dbReference>
<dbReference type="Proteomes" id="UP001530400">
    <property type="component" value="Unassembled WGS sequence"/>
</dbReference>
<dbReference type="NCBIfam" id="NF009686">
    <property type="entry name" value="PRK13207.1"/>
    <property type="match status" value="1"/>
</dbReference>
<dbReference type="PANTHER" id="PTHR33569:SF1">
    <property type="entry name" value="UREASE"/>
    <property type="match status" value="1"/>
</dbReference>
<feature type="binding site" description="via carbamate group" evidence="7">
    <location>
        <position position="527"/>
    </location>
    <ligand>
        <name>Ni(2+)</name>
        <dbReference type="ChEBI" id="CHEBI:49786"/>
        <label>2</label>
    </ligand>
</feature>
<feature type="modified residue" description="N6-carboxylysine" evidence="6">
    <location>
        <position position="527"/>
    </location>
</feature>
<evidence type="ECO:0000256" key="6">
    <source>
        <dbReference type="PIRSR" id="PIRSR611612-50"/>
    </source>
</evidence>
<evidence type="ECO:0000259" key="10">
    <source>
        <dbReference type="PROSITE" id="PS51368"/>
    </source>
</evidence>
<feature type="binding site" evidence="7">
    <location>
        <position position="444"/>
    </location>
    <ligand>
        <name>Ni(2+)</name>
        <dbReference type="ChEBI" id="CHEBI:49786"/>
        <label>1</label>
    </ligand>
</feature>
<dbReference type="Gene3D" id="2.30.40.10">
    <property type="entry name" value="Urease, subunit C, domain 1"/>
    <property type="match status" value="1"/>
</dbReference>
<dbReference type="PROSITE" id="PS51368">
    <property type="entry name" value="UREASE_3"/>
    <property type="match status" value="1"/>
</dbReference>
<dbReference type="SUPFAM" id="SSF51556">
    <property type="entry name" value="Metallo-dependent hydrolases"/>
    <property type="match status" value="1"/>
</dbReference>
<dbReference type="GO" id="GO:0046872">
    <property type="term" value="F:metal ion binding"/>
    <property type="evidence" value="ECO:0007669"/>
    <property type="project" value="UniProtKB-KW"/>
</dbReference>
<feature type="active site" description="Proton donor" evidence="8 9">
    <location>
        <position position="630"/>
    </location>
</feature>
<dbReference type="InterPro" id="IPR036461">
    <property type="entry name" value="Urease_betasu_sf"/>
</dbReference>
<dbReference type="InterPro" id="IPR017951">
    <property type="entry name" value="Urease_asu_c"/>
</dbReference>
<dbReference type="Pfam" id="PF00699">
    <property type="entry name" value="Urease_beta"/>
    <property type="match status" value="1"/>
</dbReference>
<evidence type="ECO:0000313" key="11">
    <source>
        <dbReference type="EMBL" id="KAL3787503.1"/>
    </source>
</evidence>
<dbReference type="InterPro" id="IPR002026">
    <property type="entry name" value="Urease_gamma/gamma-beta_su"/>
</dbReference>
<feature type="binding site" evidence="9">
    <location>
        <position position="529"/>
    </location>
    <ligand>
        <name>substrate</name>
    </ligand>
</feature>
<evidence type="ECO:0000256" key="9">
    <source>
        <dbReference type="PROSITE-ProRule" id="PRU00700"/>
    </source>
</evidence>
<evidence type="ECO:0000256" key="2">
    <source>
        <dbReference type="ARBA" id="ARBA00012934"/>
    </source>
</evidence>
<dbReference type="CDD" id="cd00407">
    <property type="entry name" value="Urease_beta"/>
    <property type="match status" value="1"/>
</dbReference>
<evidence type="ECO:0000256" key="1">
    <source>
        <dbReference type="ARBA" id="ARBA00004897"/>
    </source>
</evidence>
<dbReference type="PRINTS" id="PR01752">
    <property type="entry name" value="UREASE"/>
</dbReference>
<keyword evidence="3 7" id="KW-0533">Nickel</keyword>
<dbReference type="EC" id="3.5.1.5" evidence="2"/>
<dbReference type="InterPro" id="IPR011059">
    <property type="entry name" value="Metal-dep_hydrolase_composite"/>
</dbReference>
<dbReference type="Pfam" id="PF00547">
    <property type="entry name" value="Urease_gamma"/>
    <property type="match status" value="1"/>
</dbReference>
<name>A0ABD3PIF1_9STRA</name>
<feature type="binding site" evidence="7">
    <location>
        <position position="446"/>
    </location>
    <ligand>
        <name>Ni(2+)</name>
        <dbReference type="ChEBI" id="CHEBI:49786"/>
        <label>1</label>
    </ligand>
</feature>
<dbReference type="NCBIfam" id="TIGR00192">
    <property type="entry name" value="urease_beta"/>
    <property type="match status" value="1"/>
</dbReference>
<dbReference type="CDD" id="cd00375">
    <property type="entry name" value="Urease_alpha"/>
    <property type="match status" value="1"/>
</dbReference>
<dbReference type="AlphaFoldDB" id="A0ABD3PIF1"/>
<dbReference type="Pfam" id="PF01979">
    <property type="entry name" value="Amidohydro_1"/>
    <property type="match status" value="1"/>
</dbReference>
<keyword evidence="12" id="KW-1185">Reference proteome</keyword>
<dbReference type="InterPro" id="IPR032466">
    <property type="entry name" value="Metal_Hydrolase"/>
</dbReference>
<proteinExistence type="inferred from homology"/>
<comment type="caution">
    <text evidence="11">The sequence shown here is derived from an EMBL/GenBank/DDBJ whole genome shotgun (WGS) entry which is preliminary data.</text>
</comment>
<dbReference type="GO" id="GO:0043419">
    <property type="term" value="P:urea catabolic process"/>
    <property type="evidence" value="ECO:0007669"/>
    <property type="project" value="UniProtKB-ARBA"/>
</dbReference>
<dbReference type="InterPro" id="IPR029754">
    <property type="entry name" value="Urease_Ni-bd"/>
</dbReference>
<dbReference type="SUPFAM" id="SSF51278">
    <property type="entry name" value="Urease, beta-subunit"/>
    <property type="match status" value="1"/>
</dbReference>
<dbReference type="Gene3D" id="2.10.150.10">
    <property type="entry name" value="Urease, beta subunit"/>
    <property type="match status" value="1"/>
</dbReference>
<evidence type="ECO:0000256" key="3">
    <source>
        <dbReference type="ARBA" id="ARBA00022596"/>
    </source>
</evidence>
<dbReference type="InterPro" id="IPR036463">
    <property type="entry name" value="Urease_gamma_sf"/>
</dbReference>
<dbReference type="HAMAP" id="MF_01953">
    <property type="entry name" value="Urease_alpha"/>
    <property type="match status" value="1"/>
</dbReference>
<dbReference type="PROSITE" id="PS01120">
    <property type="entry name" value="UREASE_1"/>
    <property type="match status" value="1"/>
</dbReference>
<feature type="binding site" evidence="7">
    <location>
        <position position="670"/>
    </location>
    <ligand>
        <name>Ni(2+)</name>
        <dbReference type="ChEBI" id="CHEBI:49786"/>
        <label>1</label>
    </ligand>
</feature>